<feature type="transmembrane region" description="Helical" evidence="6">
    <location>
        <begin position="333"/>
        <end position="357"/>
    </location>
</feature>
<organism evidence="7 8">
    <name type="scientific">Zostera marina</name>
    <name type="common">Eelgrass</name>
    <dbReference type="NCBI Taxonomy" id="29655"/>
    <lineage>
        <taxon>Eukaryota</taxon>
        <taxon>Viridiplantae</taxon>
        <taxon>Streptophyta</taxon>
        <taxon>Embryophyta</taxon>
        <taxon>Tracheophyta</taxon>
        <taxon>Spermatophyta</taxon>
        <taxon>Magnoliopsida</taxon>
        <taxon>Liliopsida</taxon>
        <taxon>Zosteraceae</taxon>
        <taxon>Zostera</taxon>
    </lineage>
</organism>
<feature type="transmembrane region" description="Helical" evidence="6">
    <location>
        <begin position="415"/>
        <end position="435"/>
    </location>
</feature>
<feature type="transmembrane region" description="Helical" evidence="6">
    <location>
        <begin position="547"/>
        <end position="566"/>
    </location>
</feature>
<evidence type="ECO:0000256" key="1">
    <source>
        <dbReference type="ARBA" id="ARBA00004141"/>
    </source>
</evidence>
<dbReference type="OrthoDB" id="8904098at2759"/>
<feature type="transmembrane region" description="Helical" evidence="6">
    <location>
        <begin position="192"/>
        <end position="212"/>
    </location>
</feature>
<dbReference type="EMBL" id="LFYR01000956">
    <property type="protein sequence ID" value="KMZ66817.1"/>
    <property type="molecule type" value="Genomic_DNA"/>
</dbReference>
<feature type="transmembrane region" description="Helical" evidence="6">
    <location>
        <begin position="72"/>
        <end position="90"/>
    </location>
</feature>
<evidence type="ECO:0000256" key="4">
    <source>
        <dbReference type="ARBA" id="ARBA00022989"/>
    </source>
</evidence>
<feature type="transmembrane region" description="Helical" evidence="6">
    <location>
        <begin position="377"/>
        <end position="394"/>
    </location>
</feature>
<evidence type="ECO:0000313" key="7">
    <source>
        <dbReference type="EMBL" id="KMZ66817.1"/>
    </source>
</evidence>
<dbReference type="InterPro" id="IPR000109">
    <property type="entry name" value="POT_fam"/>
</dbReference>
<feature type="transmembrane region" description="Helical" evidence="6">
    <location>
        <begin position="496"/>
        <end position="519"/>
    </location>
</feature>
<dbReference type="PANTHER" id="PTHR11654">
    <property type="entry name" value="OLIGOPEPTIDE TRANSPORTER-RELATED"/>
    <property type="match status" value="1"/>
</dbReference>
<keyword evidence="4 6" id="KW-1133">Transmembrane helix</keyword>
<evidence type="ECO:0000256" key="6">
    <source>
        <dbReference type="SAM" id="Phobius"/>
    </source>
</evidence>
<name>A0A0K9PEZ3_ZOSMR</name>
<sequence>MMVLSSSMASQSVYVDWKGNPIINRKGNGVKAATFTCLTAAMLSSVSLSISLNLVTYLQQTLHMGVARASTTITNFVGLSNGFSLIGAFISDSYITRFKTIIISGLVELLGLGLLTAQASLPSLHPPTCKINSMSRAGTCEEVSGYKTVFFFVSLYLYALGEGCTRASTPSLGGDQFDDDDNEGKRQKASYFNWYTFGFSSGIFIGATFIVWTQNVKGWVYGFGLCALIILLGIIILASGFCFIRNCVPQGSPLTRIFQVFVAAFKNRKLSISTSDGELFKSQTTQEDAHNEQLIHTKGCLRFLDKALIIDEEMPIDDNQRLQMLNKVEETKIIIRMIPIFLCSIISNMPLVLLLTLSVQQGTTMNTKVGNINVPPATLVVIPVTFQMVTLVIYDRWIIPFLQRITGYTNGITPLWRIGIGFFFIPVSTFIAAFVEMRRMRILEEHVGSVDSNGVVPMSVMWLGFQFFVLGICDATSFVGLLDFFNTEISRGMKSIGSAIFFSIIGFSSFLGTIMIDIINTSTRKNNGMGWLEGNNLNAHTINLDKFYWLISIIGILSFLNYIFWANKYVYRHDQRLDSSNNSTN</sequence>
<dbReference type="Pfam" id="PF00854">
    <property type="entry name" value="PTR2"/>
    <property type="match status" value="1"/>
</dbReference>
<protein>
    <submittedName>
        <fullName evidence="7">Putative peptide transporter, Protein NRT1/ PTR FAMILY 4.10</fullName>
    </submittedName>
</protein>
<accession>A0A0K9PEZ3</accession>
<proteinExistence type="inferred from homology"/>
<keyword evidence="3 6" id="KW-0812">Transmembrane</keyword>
<dbReference type="AlphaFoldDB" id="A0A0K9PEZ3"/>
<comment type="similarity">
    <text evidence="2">Belongs to the major facilitator superfamily. Proton-dependent oligopeptide transporter (POT/PTR) (TC 2.A.17) family.</text>
</comment>
<evidence type="ECO:0000256" key="3">
    <source>
        <dbReference type="ARBA" id="ARBA00022692"/>
    </source>
</evidence>
<reference evidence="8" key="1">
    <citation type="journal article" date="2016" name="Nature">
        <title>The genome of the seagrass Zostera marina reveals angiosperm adaptation to the sea.</title>
        <authorList>
            <person name="Olsen J.L."/>
            <person name="Rouze P."/>
            <person name="Verhelst B."/>
            <person name="Lin Y.-C."/>
            <person name="Bayer T."/>
            <person name="Collen J."/>
            <person name="Dattolo E."/>
            <person name="De Paoli E."/>
            <person name="Dittami S."/>
            <person name="Maumus F."/>
            <person name="Michel G."/>
            <person name="Kersting A."/>
            <person name="Lauritano C."/>
            <person name="Lohaus R."/>
            <person name="Toepel M."/>
            <person name="Tonon T."/>
            <person name="Vanneste K."/>
            <person name="Amirebrahimi M."/>
            <person name="Brakel J."/>
            <person name="Bostroem C."/>
            <person name="Chovatia M."/>
            <person name="Grimwood J."/>
            <person name="Jenkins J.W."/>
            <person name="Jueterbock A."/>
            <person name="Mraz A."/>
            <person name="Stam W.T."/>
            <person name="Tice H."/>
            <person name="Bornberg-Bauer E."/>
            <person name="Green P.J."/>
            <person name="Pearson G.A."/>
            <person name="Procaccini G."/>
            <person name="Duarte C.M."/>
            <person name="Schmutz J."/>
            <person name="Reusch T.B.H."/>
            <person name="Van de Peer Y."/>
        </authorList>
    </citation>
    <scope>NUCLEOTIDE SEQUENCE [LARGE SCALE GENOMIC DNA]</scope>
    <source>
        <strain evidence="8">cv. Finnish</strain>
    </source>
</reference>
<dbReference type="OMA" id="TCKINSM"/>
<feature type="transmembrane region" description="Helical" evidence="6">
    <location>
        <begin position="455"/>
        <end position="484"/>
    </location>
</feature>
<feature type="transmembrane region" description="Helical" evidence="6">
    <location>
        <begin position="32"/>
        <end position="52"/>
    </location>
</feature>
<keyword evidence="8" id="KW-1185">Reference proteome</keyword>
<gene>
    <name evidence="7" type="ORF">ZOSMA_288G00150</name>
</gene>
<dbReference type="STRING" id="29655.A0A0K9PEZ3"/>
<dbReference type="InterPro" id="IPR036259">
    <property type="entry name" value="MFS_trans_sf"/>
</dbReference>
<dbReference type="GO" id="GO:0055085">
    <property type="term" value="P:transmembrane transport"/>
    <property type="evidence" value="ECO:0000318"/>
    <property type="project" value="GO_Central"/>
</dbReference>
<feature type="transmembrane region" description="Helical" evidence="6">
    <location>
        <begin position="218"/>
        <end position="244"/>
    </location>
</feature>
<evidence type="ECO:0000256" key="5">
    <source>
        <dbReference type="ARBA" id="ARBA00023136"/>
    </source>
</evidence>
<dbReference type="Gene3D" id="1.20.1250.20">
    <property type="entry name" value="MFS general substrate transporter like domains"/>
    <property type="match status" value="1"/>
</dbReference>
<comment type="caution">
    <text evidence="7">The sequence shown here is derived from an EMBL/GenBank/DDBJ whole genome shotgun (WGS) entry which is preliminary data.</text>
</comment>
<comment type="subcellular location">
    <subcellularLocation>
        <location evidence="1">Membrane</location>
        <topology evidence="1">Multi-pass membrane protein</topology>
    </subcellularLocation>
</comment>
<dbReference type="SUPFAM" id="SSF103473">
    <property type="entry name" value="MFS general substrate transporter"/>
    <property type="match status" value="1"/>
</dbReference>
<dbReference type="GO" id="GO:0016020">
    <property type="term" value="C:membrane"/>
    <property type="evidence" value="ECO:0000318"/>
    <property type="project" value="GO_Central"/>
</dbReference>
<evidence type="ECO:0000256" key="2">
    <source>
        <dbReference type="ARBA" id="ARBA00005982"/>
    </source>
</evidence>
<keyword evidence="5 6" id="KW-0472">Membrane</keyword>
<dbReference type="Proteomes" id="UP000036987">
    <property type="component" value="Unassembled WGS sequence"/>
</dbReference>
<evidence type="ECO:0000313" key="8">
    <source>
        <dbReference type="Proteomes" id="UP000036987"/>
    </source>
</evidence>
<dbReference type="GO" id="GO:0022857">
    <property type="term" value="F:transmembrane transporter activity"/>
    <property type="evidence" value="ECO:0000318"/>
    <property type="project" value="GO_Central"/>
</dbReference>